<keyword evidence="2" id="KW-0675">Receptor</keyword>
<dbReference type="RefSeq" id="WP_259623092.1">
    <property type="nucleotide sequence ID" value="NZ_JANYMP010000004.1"/>
</dbReference>
<evidence type="ECO:0000259" key="1">
    <source>
        <dbReference type="Pfam" id="PF13676"/>
    </source>
</evidence>
<dbReference type="SUPFAM" id="SSF52200">
    <property type="entry name" value="Toll/Interleukin receptor TIR domain"/>
    <property type="match status" value="1"/>
</dbReference>
<protein>
    <submittedName>
        <fullName evidence="2">Toll/interleukin-1 receptor domain-containing protein</fullName>
    </submittedName>
</protein>
<accession>A0A9X2VJD7</accession>
<dbReference type="InterPro" id="IPR000157">
    <property type="entry name" value="TIR_dom"/>
</dbReference>
<organism evidence="2 3">
    <name type="scientific">Umezawaea endophytica</name>
    <dbReference type="NCBI Taxonomy" id="1654476"/>
    <lineage>
        <taxon>Bacteria</taxon>
        <taxon>Bacillati</taxon>
        <taxon>Actinomycetota</taxon>
        <taxon>Actinomycetes</taxon>
        <taxon>Pseudonocardiales</taxon>
        <taxon>Pseudonocardiaceae</taxon>
        <taxon>Umezawaea</taxon>
    </lineage>
</organism>
<feature type="domain" description="TIR" evidence="1">
    <location>
        <begin position="5"/>
        <end position="121"/>
    </location>
</feature>
<dbReference type="AlphaFoldDB" id="A0A9X2VJD7"/>
<gene>
    <name evidence="2" type="ORF">NZH93_12090</name>
</gene>
<dbReference type="GO" id="GO:0007165">
    <property type="term" value="P:signal transduction"/>
    <property type="evidence" value="ECO:0007669"/>
    <property type="project" value="InterPro"/>
</dbReference>
<dbReference type="EMBL" id="JANYMP010000004">
    <property type="protein sequence ID" value="MCS7477597.1"/>
    <property type="molecule type" value="Genomic_DNA"/>
</dbReference>
<name>A0A9X2VJD7_9PSEU</name>
<dbReference type="Proteomes" id="UP001141259">
    <property type="component" value="Unassembled WGS sequence"/>
</dbReference>
<dbReference type="Gene3D" id="3.40.50.10140">
    <property type="entry name" value="Toll/interleukin-1 receptor homology (TIR) domain"/>
    <property type="match status" value="1"/>
</dbReference>
<evidence type="ECO:0000313" key="2">
    <source>
        <dbReference type="EMBL" id="MCS7477597.1"/>
    </source>
</evidence>
<comment type="caution">
    <text evidence="2">The sequence shown here is derived from an EMBL/GenBank/DDBJ whole genome shotgun (WGS) entry which is preliminary data.</text>
</comment>
<dbReference type="InterPro" id="IPR035897">
    <property type="entry name" value="Toll_tir_struct_dom_sf"/>
</dbReference>
<reference evidence="2" key="1">
    <citation type="submission" date="2022-08" db="EMBL/GenBank/DDBJ databases">
        <authorList>
            <person name="Tistechok S."/>
            <person name="Samborskyy M."/>
            <person name="Roman I."/>
        </authorList>
    </citation>
    <scope>NUCLEOTIDE SEQUENCE</scope>
    <source>
        <strain evidence="2">DSM 103496</strain>
    </source>
</reference>
<evidence type="ECO:0000313" key="3">
    <source>
        <dbReference type="Proteomes" id="UP001141259"/>
    </source>
</evidence>
<dbReference type="Pfam" id="PF13676">
    <property type="entry name" value="TIR_2"/>
    <property type="match status" value="1"/>
</dbReference>
<keyword evidence="3" id="KW-1185">Reference proteome</keyword>
<sequence length="143" mass="15652">MEWDFFVSCAESDTGWGEWIAWELESGGSTTYLAVWDSAPGSNAVHRLDEAVRLSERTIAVISPAYLGEPGLGAQWHAAWAADPDGLRRGLIPVRVAPCEPAGLLRDIRCVDLVGLTREQGGRRLAEEIGRGRPRTPRSPLFP</sequence>
<proteinExistence type="predicted"/>